<dbReference type="OrthoDB" id="9800558at2"/>
<dbReference type="Pfam" id="PF01077">
    <property type="entry name" value="NIR_SIR"/>
    <property type="match status" value="1"/>
</dbReference>
<proteinExistence type="predicted"/>
<dbReference type="SUPFAM" id="SSF54862">
    <property type="entry name" value="4Fe-4S ferredoxins"/>
    <property type="match status" value="1"/>
</dbReference>
<dbReference type="GO" id="GO:0020037">
    <property type="term" value="F:heme binding"/>
    <property type="evidence" value="ECO:0007669"/>
    <property type="project" value="InterPro"/>
</dbReference>
<dbReference type="GO" id="GO:0015979">
    <property type="term" value="P:photosynthesis"/>
    <property type="evidence" value="ECO:0007669"/>
    <property type="project" value="InterPro"/>
</dbReference>
<dbReference type="RefSeq" id="WP_092207749.1">
    <property type="nucleotide sequence ID" value="NZ_FMUX01000001.1"/>
</dbReference>
<evidence type="ECO:0000256" key="2">
    <source>
        <dbReference type="ARBA" id="ARBA00022723"/>
    </source>
</evidence>
<dbReference type="EMBL" id="FMUX01000001">
    <property type="protein sequence ID" value="SCX81359.1"/>
    <property type="molecule type" value="Genomic_DNA"/>
</dbReference>
<dbReference type="Gene3D" id="1.10.8.550">
    <property type="entry name" value="Proto-chlorophyllide reductase 57 kD subunit B"/>
    <property type="match status" value="1"/>
</dbReference>
<dbReference type="Proteomes" id="UP000198870">
    <property type="component" value="Unassembled WGS sequence"/>
</dbReference>
<dbReference type="GO" id="GO:0015995">
    <property type="term" value="P:chlorophyll biosynthetic process"/>
    <property type="evidence" value="ECO:0007669"/>
    <property type="project" value="InterPro"/>
</dbReference>
<organism evidence="6 7">
    <name type="scientific">Desulfoluna spongiiphila</name>
    <dbReference type="NCBI Taxonomy" id="419481"/>
    <lineage>
        <taxon>Bacteria</taxon>
        <taxon>Pseudomonadati</taxon>
        <taxon>Thermodesulfobacteriota</taxon>
        <taxon>Desulfobacteria</taxon>
        <taxon>Desulfobacterales</taxon>
        <taxon>Desulfolunaceae</taxon>
        <taxon>Desulfoluna</taxon>
    </lineage>
</organism>
<keyword evidence="1" id="KW-0004">4Fe-4S</keyword>
<evidence type="ECO:0000256" key="4">
    <source>
        <dbReference type="ARBA" id="ARBA00023014"/>
    </source>
</evidence>
<protein>
    <submittedName>
        <fullName evidence="6">Nitrite and sulphite reductase 4Fe-4S domain-containing protein</fullName>
    </submittedName>
</protein>
<evidence type="ECO:0000313" key="6">
    <source>
        <dbReference type="EMBL" id="SCX81359.1"/>
    </source>
</evidence>
<keyword evidence="7" id="KW-1185">Reference proteome</keyword>
<feature type="domain" description="4Fe-4S ferredoxin-type" evidence="5">
    <location>
        <begin position="169"/>
        <end position="197"/>
    </location>
</feature>
<evidence type="ECO:0000256" key="3">
    <source>
        <dbReference type="ARBA" id="ARBA00023004"/>
    </source>
</evidence>
<dbReference type="GO" id="GO:0051539">
    <property type="term" value="F:4 iron, 4 sulfur cluster binding"/>
    <property type="evidence" value="ECO:0007669"/>
    <property type="project" value="UniProtKB-KW"/>
</dbReference>
<feature type="domain" description="4Fe-4S ferredoxin-type" evidence="5">
    <location>
        <begin position="138"/>
        <end position="167"/>
    </location>
</feature>
<evidence type="ECO:0000313" key="7">
    <source>
        <dbReference type="Proteomes" id="UP000198870"/>
    </source>
</evidence>
<name>A0A1G5AU36_9BACT</name>
<reference evidence="6 7" key="1">
    <citation type="submission" date="2016-10" db="EMBL/GenBank/DDBJ databases">
        <authorList>
            <person name="de Groot N.N."/>
        </authorList>
    </citation>
    <scope>NUCLEOTIDE SEQUENCE [LARGE SCALE GENOMIC DNA]</scope>
    <source>
        <strain evidence="6 7">AA1</strain>
    </source>
</reference>
<dbReference type="InterPro" id="IPR045854">
    <property type="entry name" value="NO2/SO3_Rdtase_4Fe4S_sf"/>
</dbReference>
<dbReference type="Pfam" id="PF08369">
    <property type="entry name" value="PCP_red"/>
    <property type="match status" value="1"/>
</dbReference>
<dbReference type="GO" id="GO:0016491">
    <property type="term" value="F:oxidoreductase activity"/>
    <property type="evidence" value="ECO:0007669"/>
    <property type="project" value="InterPro"/>
</dbReference>
<dbReference type="PROSITE" id="PS51379">
    <property type="entry name" value="4FE4S_FER_2"/>
    <property type="match status" value="2"/>
</dbReference>
<accession>A0A1G5AU36</accession>
<dbReference type="InterPro" id="IPR017896">
    <property type="entry name" value="4Fe4S_Fe-S-bd"/>
</dbReference>
<gene>
    <name evidence="6" type="ORF">SAMN05216233_101451</name>
</gene>
<dbReference type="AlphaFoldDB" id="A0A1G5AU36"/>
<dbReference type="STRING" id="419481.SAMN05216233_101451"/>
<evidence type="ECO:0000256" key="1">
    <source>
        <dbReference type="ARBA" id="ARBA00022485"/>
    </source>
</evidence>
<keyword evidence="3" id="KW-0408">Iron</keyword>
<sequence>MKWTKEAETAIRKVPFFVRKRVKARVEDEARESGAGEVTLEEVNRTRARFLNKMEDEVAGFQVEACFGDGGCPRQACGSKSLQEKVRTYLEAQDIRGFLEERVRGKLKFHHELRVAFADCPNACSQPQIRDICIIGAMVPDVTETPCTQCGACVTACAEGAVALSESGPALDMSACLVCGRCVKVCKPGTLAGFRKGFRVLLGGRLGRHPRLAMELPGIYDEEAAFEIVRHCVAFYKARSTGGERFSKLFTEADFHEVVVRFRDRSLIAAGGSRAAG</sequence>
<dbReference type="SUPFAM" id="SSF56014">
    <property type="entry name" value="Nitrite and sulphite reductase 4Fe-4S domain-like"/>
    <property type="match status" value="1"/>
</dbReference>
<dbReference type="InterPro" id="IPR013580">
    <property type="entry name" value="LI-POR_suB-like_C"/>
</dbReference>
<keyword evidence="2" id="KW-0479">Metal-binding</keyword>
<dbReference type="InterPro" id="IPR042298">
    <property type="entry name" value="P-CP_red_C"/>
</dbReference>
<dbReference type="GO" id="GO:0046872">
    <property type="term" value="F:metal ion binding"/>
    <property type="evidence" value="ECO:0007669"/>
    <property type="project" value="UniProtKB-KW"/>
</dbReference>
<dbReference type="Gene3D" id="3.30.413.10">
    <property type="entry name" value="Sulfite Reductase Hemoprotein, domain 1"/>
    <property type="match status" value="1"/>
</dbReference>
<evidence type="ECO:0000259" key="5">
    <source>
        <dbReference type="PROSITE" id="PS51379"/>
    </source>
</evidence>
<keyword evidence="4" id="KW-0411">Iron-sulfur</keyword>
<dbReference type="Gene3D" id="3.30.70.20">
    <property type="match status" value="1"/>
</dbReference>
<dbReference type="InterPro" id="IPR006067">
    <property type="entry name" value="NO2/SO3_Rdtase_4Fe4S_dom"/>
</dbReference>